<dbReference type="PROSITE" id="PS01124">
    <property type="entry name" value="HTH_ARAC_FAMILY_2"/>
    <property type="match status" value="1"/>
</dbReference>
<dbReference type="InterPro" id="IPR037923">
    <property type="entry name" value="HTH-like"/>
</dbReference>
<dbReference type="Pfam" id="PF12833">
    <property type="entry name" value="HTH_18"/>
    <property type="match status" value="1"/>
</dbReference>
<dbReference type="AlphaFoldDB" id="A0A1H9UXK2"/>
<reference evidence="6 7" key="1">
    <citation type="submission" date="2016-10" db="EMBL/GenBank/DDBJ databases">
        <authorList>
            <person name="de Groot N.N."/>
        </authorList>
    </citation>
    <scope>NUCLEOTIDE SEQUENCE [LARGE SCALE GENOMIC DNA]</scope>
    <source>
        <strain evidence="6 7">AR40</strain>
    </source>
</reference>
<keyword evidence="3" id="KW-0804">Transcription</keyword>
<sequence length="380" mass="44782">MNKYISYGEFQNHMRRYYNQSGNKVQFIEMINYLEVNGMLLDERPELVMPYWNSESTTEEFNKVIDSLILTVTPMESATSTVEEGSIIPKSRDVFIIRHPRYTRRDPHRHNYFEINYVVEGSCNFHFNGEDLILKSGEICVIAPGSLHDITIDDESTVYTLMIRKSTFNANFFSLLSNKDLLGHFFRTILQDDSHENYLLFFTRENKKLKSYMRNALLECHEGDTYSNSCCINWVNLIFSELLRNYSSTIQFYNYQMGTDFSLILQYIQHNYQTLTLSSLAEFFHYSEPHLSTLIRHNTGRSFTDLIKELRINDAINLLVNTNMKVSQIADQVGYNSADHFSRVFRGIYKESPLEYRKKHSQEEQFKPFQKEEQSRQPSL</sequence>
<dbReference type="Gene3D" id="1.10.10.60">
    <property type="entry name" value="Homeodomain-like"/>
    <property type="match status" value="2"/>
</dbReference>
<name>A0A1H9UXK2_BUTFI</name>
<dbReference type="SUPFAM" id="SSF51215">
    <property type="entry name" value="Regulatory protein AraC"/>
    <property type="match status" value="1"/>
</dbReference>
<dbReference type="GO" id="GO:0003700">
    <property type="term" value="F:DNA-binding transcription factor activity"/>
    <property type="evidence" value="ECO:0007669"/>
    <property type="project" value="InterPro"/>
</dbReference>
<evidence type="ECO:0000313" key="7">
    <source>
        <dbReference type="Proteomes" id="UP000182584"/>
    </source>
</evidence>
<feature type="domain" description="HTH araC/xylS-type" evidence="5">
    <location>
        <begin position="262"/>
        <end position="359"/>
    </location>
</feature>
<proteinExistence type="predicted"/>
<dbReference type="SUPFAM" id="SSF46689">
    <property type="entry name" value="Homeodomain-like"/>
    <property type="match status" value="1"/>
</dbReference>
<feature type="region of interest" description="Disordered" evidence="4">
    <location>
        <begin position="359"/>
        <end position="380"/>
    </location>
</feature>
<protein>
    <submittedName>
        <fullName evidence="6">AraC-type DNA-binding protein</fullName>
    </submittedName>
</protein>
<dbReference type="InterPro" id="IPR018060">
    <property type="entry name" value="HTH_AraC"/>
</dbReference>
<evidence type="ECO:0000256" key="4">
    <source>
        <dbReference type="SAM" id="MobiDB-lite"/>
    </source>
</evidence>
<dbReference type="RefSeq" id="WP_074757298.1">
    <property type="nucleotide sequence ID" value="NZ_FOGJ01000020.1"/>
</dbReference>
<dbReference type="EMBL" id="FOGJ01000020">
    <property type="protein sequence ID" value="SES14176.1"/>
    <property type="molecule type" value="Genomic_DNA"/>
</dbReference>
<keyword evidence="2 6" id="KW-0238">DNA-binding</keyword>
<organism evidence="6 7">
    <name type="scientific">Butyrivibrio fibrisolvens</name>
    <dbReference type="NCBI Taxonomy" id="831"/>
    <lineage>
        <taxon>Bacteria</taxon>
        <taxon>Bacillati</taxon>
        <taxon>Bacillota</taxon>
        <taxon>Clostridia</taxon>
        <taxon>Lachnospirales</taxon>
        <taxon>Lachnospiraceae</taxon>
        <taxon>Butyrivibrio</taxon>
    </lineage>
</organism>
<dbReference type="Pfam" id="PF02311">
    <property type="entry name" value="AraC_binding"/>
    <property type="match status" value="1"/>
</dbReference>
<dbReference type="Proteomes" id="UP000182584">
    <property type="component" value="Unassembled WGS sequence"/>
</dbReference>
<dbReference type="eggNOG" id="COG2207">
    <property type="taxonomic scope" value="Bacteria"/>
</dbReference>
<accession>A0A1H9UXK2</accession>
<dbReference type="eggNOG" id="COG1917">
    <property type="taxonomic scope" value="Bacteria"/>
</dbReference>
<evidence type="ECO:0000313" key="6">
    <source>
        <dbReference type="EMBL" id="SES14176.1"/>
    </source>
</evidence>
<dbReference type="PRINTS" id="PR00032">
    <property type="entry name" value="HTHARAC"/>
</dbReference>
<evidence type="ECO:0000256" key="2">
    <source>
        <dbReference type="ARBA" id="ARBA00023125"/>
    </source>
</evidence>
<dbReference type="Gene3D" id="2.60.120.10">
    <property type="entry name" value="Jelly Rolls"/>
    <property type="match status" value="1"/>
</dbReference>
<dbReference type="GO" id="GO:0043565">
    <property type="term" value="F:sequence-specific DNA binding"/>
    <property type="evidence" value="ECO:0007669"/>
    <property type="project" value="InterPro"/>
</dbReference>
<dbReference type="SMART" id="SM00342">
    <property type="entry name" value="HTH_ARAC"/>
    <property type="match status" value="1"/>
</dbReference>
<dbReference type="InterPro" id="IPR003313">
    <property type="entry name" value="AraC-bd"/>
</dbReference>
<dbReference type="InterPro" id="IPR020449">
    <property type="entry name" value="Tscrpt_reg_AraC-type_HTH"/>
</dbReference>
<keyword evidence="1" id="KW-0805">Transcription regulation</keyword>
<dbReference type="PANTHER" id="PTHR43280:SF28">
    <property type="entry name" value="HTH-TYPE TRANSCRIPTIONAL ACTIVATOR RHAS"/>
    <property type="match status" value="1"/>
</dbReference>
<evidence type="ECO:0000256" key="3">
    <source>
        <dbReference type="ARBA" id="ARBA00023163"/>
    </source>
</evidence>
<gene>
    <name evidence="6" type="ORF">SAMN04487884_12030</name>
</gene>
<dbReference type="OrthoDB" id="9816335at2"/>
<dbReference type="InterPro" id="IPR009057">
    <property type="entry name" value="Homeodomain-like_sf"/>
</dbReference>
<evidence type="ECO:0000259" key="5">
    <source>
        <dbReference type="PROSITE" id="PS01124"/>
    </source>
</evidence>
<evidence type="ECO:0000256" key="1">
    <source>
        <dbReference type="ARBA" id="ARBA00023015"/>
    </source>
</evidence>
<dbReference type="InterPro" id="IPR014710">
    <property type="entry name" value="RmlC-like_jellyroll"/>
</dbReference>
<dbReference type="PANTHER" id="PTHR43280">
    <property type="entry name" value="ARAC-FAMILY TRANSCRIPTIONAL REGULATOR"/>
    <property type="match status" value="1"/>
</dbReference>